<evidence type="ECO:0000256" key="3">
    <source>
        <dbReference type="ARBA" id="ARBA00022490"/>
    </source>
</evidence>
<dbReference type="InterPro" id="IPR027396">
    <property type="entry name" value="DsrEFH-like"/>
</dbReference>
<evidence type="ECO:0000256" key="2">
    <source>
        <dbReference type="ARBA" id="ARBA00007067"/>
    </source>
</evidence>
<dbReference type="GO" id="GO:1990228">
    <property type="term" value="C:sulfurtransferase complex"/>
    <property type="evidence" value="ECO:0007669"/>
    <property type="project" value="TreeGrafter"/>
</dbReference>
<organism evidence="5 6">
    <name type="scientific">Bisbaumannia pacifica</name>
    <dbReference type="NCBI Taxonomy" id="77098"/>
    <lineage>
        <taxon>Bacteria</taxon>
        <taxon>Pseudomonadati</taxon>
        <taxon>Pseudomonadota</taxon>
        <taxon>Gammaproteobacteria</taxon>
        <taxon>Oceanospirillales</taxon>
        <taxon>Halomonadaceae</taxon>
        <taxon>Bisbaumannia</taxon>
    </lineage>
</organism>
<comment type="caution">
    <text evidence="5">The sequence shown here is derived from an EMBL/GenBank/DDBJ whole genome shotgun (WGS) entry which is preliminary data.</text>
</comment>
<evidence type="ECO:0000256" key="4">
    <source>
        <dbReference type="ARBA" id="ARBA00022679"/>
    </source>
</evidence>
<dbReference type="NCBIfam" id="TIGR03012">
    <property type="entry name" value="sulf_tusD_dsrE"/>
    <property type="match status" value="1"/>
</dbReference>
<gene>
    <name evidence="5" type="primary">tusD</name>
    <name evidence="5" type="ORF">HPA02_08550</name>
</gene>
<dbReference type="PANTHER" id="PTHR34874">
    <property type="entry name" value="PROTEIN YCHN"/>
    <property type="match status" value="1"/>
</dbReference>
<dbReference type="InterPro" id="IPR003787">
    <property type="entry name" value="Sulphur_relay_DsrE/F-like"/>
</dbReference>
<dbReference type="NCBIfam" id="NF001237">
    <property type="entry name" value="PRK00207.1"/>
    <property type="match status" value="1"/>
</dbReference>
<dbReference type="OrthoDB" id="9787483at2"/>
<dbReference type="EMBL" id="BJUK01000007">
    <property type="protein sequence ID" value="GEK46572.1"/>
    <property type="molecule type" value="Genomic_DNA"/>
</dbReference>
<keyword evidence="6" id="KW-1185">Reference proteome</keyword>
<dbReference type="Proteomes" id="UP000321275">
    <property type="component" value="Unassembled WGS sequence"/>
</dbReference>
<protein>
    <submittedName>
        <fullName evidence="5">Sulfurtransferase TusD</fullName>
    </submittedName>
</protein>
<dbReference type="GO" id="GO:0016783">
    <property type="term" value="F:sulfurtransferase activity"/>
    <property type="evidence" value="ECO:0007669"/>
    <property type="project" value="InterPro"/>
</dbReference>
<evidence type="ECO:0000313" key="6">
    <source>
        <dbReference type="Proteomes" id="UP000321275"/>
    </source>
</evidence>
<dbReference type="PANTHER" id="PTHR34874:SF3">
    <property type="entry name" value="SULFURTRANSFERASE TUSD"/>
    <property type="match status" value="1"/>
</dbReference>
<comment type="subcellular location">
    <subcellularLocation>
        <location evidence="1">Cytoplasm</location>
    </subcellularLocation>
</comment>
<evidence type="ECO:0000313" key="5">
    <source>
        <dbReference type="EMBL" id="GEK46572.1"/>
    </source>
</evidence>
<dbReference type="AlphaFoldDB" id="A0A510X564"/>
<proteinExistence type="inferred from homology"/>
<name>A0A510X564_9GAMM</name>
<dbReference type="Pfam" id="PF02635">
    <property type="entry name" value="DsrE"/>
    <property type="match status" value="1"/>
</dbReference>
<dbReference type="GO" id="GO:0002143">
    <property type="term" value="P:tRNA wobble position uridine thiolation"/>
    <property type="evidence" value="ECO:0007669"/>
    <property type="project" value="TreeGrafter"/>
</dbReference>
<dbReference type="FunFam" id="3.40.1260.10:FF:000001">
    <property type="entry name" value="Sulfurtransferase TusD"/>
    <property type="match status" value="1"/>
</dbReference>
<keyword evidence="3" id="KW-0963">Cytoplasm</keyword>
<comment type="similarity">
    <text evidence="2">Belongs to the DsrE/TusD family.</text>
</comment>
<accession>A0A510X564</accession>
<dbReference type="GO" id="GO:0097163">
    <property type="term" value="F:sulfur carrier activity"/>
    <property type="evidence" value="ECO:0007669"/>
    <property type="project" value="TreeGrafter"/>
</dbReference>
<dbReference type="SUPFAM" id="SSF75169">
    <property type="entry name" value="DsrEFH-like"/>
    <property type="match status" value="1"/>
</dbReference>
<dbReference type="RefSeq" id="WP_146801848.1">
    <property type="nucleotide sequence ID" value="NZ_BJUK01000007.1"/>
</dbReference>
<sequence>MRYALLVQGGPYSHQATHSALRFAEALIRRGHHLETVFFYHDGVYNAARLLAPPQDEPHLGDAWRRLHDEHGTRLQVCIAAGLRRGLLDEREASRHGKAGGSLEAPFELTGLGQLVDAGLSHDRLITFAP</sequence>
<dbReference type="Gene3D" id="3.40.1260.10">
    <property type="entry name" value="DsrEFH-like"/>
    <property type="match status" value="1"/>
</dbReference>
<reference evidence="5 6" key="1">
    <citation type="submission" date="2019-07" db="EMBL/GenBank/DDBJ databases">
        <title>Whole genome shotgun sequence of Halomonas pacifica NBRC 102220.</title>
        <authorList>
            <person name="Hosoyama A."/>
            <person name="Uohara A."/>
            <person name="Ohji S."/>
            <person name="Ichikawa N."/>
        </authorList>
    </citation>
    <scope>NUCLEOTIDE SEQUENCE [LARGE SCALE GENOMIC DNA]</scope>
    <source>
        <strain evidence="5 6">NBRC 102220</strain>
    </source>
</reference>
<keyword evidence="4 5" id="KW-0808">Transferase</keyword>
<evidence type="ECO:0000256" key="1">
    <source>
        <dbReference type="ARBA" id="ARBA00004496"/>
    </source>
</evidence>
<dbReference type="InterPro" id="IPR017463">
    <property type="entry name" value="Sulphur_relay_TusD/DsrE"/>
</dbReference>